<dbReference type="PANTHER" id="PTHR32347:SF23">
    <property type="entry name" value="BLL5650 PROTEIN"/>
    <property type="match status" value="1"/>
</dbReference>
<evidence type="ECO:0000313" key="6">
    <source>
        <dbReference type="EMBL" id="GAJ01882.1"/>
    </source>
</evidence>
<comment type="caution">
    <text evidence="6">The sequence shown here is derived from an EMBL/GenBank/DDBJ whole genome shotgun (WGS) entry which is preliminary data.</text>
</comment>
<dbReference type="InterPro" id="IPR058627">
    <property type="entry name" value="MdtA-like_C"/>
</dbReference>
<keyword evidence="2 3" id="KW-0175">Coiled coil</keyword>
<dbReference type="AlphaFoldDB" id="X1UE79"/>
<proteinExistence type="predicted"/>
<evidence type="ECO:0000256" key="2">
    <source>
        <dbReference type="ARBA" id="ARBA00023054"/>
    </source>
</evidence>
<feature type="region of interest" description="Disordered" evidence="4">
    <location>
        <begin position="231"/>
        <end position="250"/>
    </location>
</feature>
<dbReference type="Pfam" id="PF25967">
    <property type="entry name" value="RND-MFP_C"/>
    <property type="match status" value="1"/>
</dbReference>
<feature type="non-terminal residue" evidence="6">
    <location>
        <position position="1"/>
    </location>
</feature>
<dbReference type="GO" id="GO:0030313">
    <property type="term" value="C:cell envelope"/>
    <property type="evidence" value="ECO:0007669"/>
    <property type="project" value="UniProtKB-SubCell"/>
</dbReference>
<accession>X1UE79</accession>
<evidence type="ECO:0000256" key="4">
    <source>
        <dbReference type="SAM" id="MobiDB-lite"/>
    </source>
</evidence>
<evidence type="ECO:0000259" key="5">
    <source>
        <dbReference type="Pfam" id="PF25967"/>
    </source>
</evidence>
<organism evidence="6">
    <name type="scientific">marine sediment metagenome</name>
    <dbReference type="NCBI Taxonomy" id="412755"/>
    <lineage>
        <taxon>unclassified sequences</taxon>
        <taxon>metagenomes</taxon>
        <taxon>ecological metagenomes</taxon>
    </lineage>
</organism>
<evidence type="ECO:0000256" key="3">
    <source>
        <dbReference type="SAM" id="Coils"/>
    </source>
</evidence>
<sequence>AKDVALKELQLVLSQGRLADAEKALIDAQEELDDANSKSPLIVALFDGFITSVNVEGGDEVLTGTVAVQLADPNKFEADILVSEMDILQVKENGEAWVQVDALPGMSLPAAITHISPTATIQSGVVNYEVTVEVEPLETAAQVSTMFPEDFQLREGLTVTVSIIVAESTDVLLVPNGAVTQKGAQSYVQIVTVSGKTEQRAIQTGISDWQYTEVTSGLSEGEQVLVPQGTAPATTQEGSQGGFPGIMRPH</sequence>
<dbReference type="Gene3D" id="2.40.30.170">
    <property type="match status" value="1"/>
</dbReference>
<name>X1UE79_9ZZZZ</name>
<dbReference type="Gene3D" id="2.40.420.20">
    <property type="match status" value="1"/>
</dbReference>
<protein>
    <recommendedName>
        <fullName evidence="5">Multidrug resistance protein MdtA-like C-terminal permuted SH3 domain-containing protein</fullName>
    </recommendedName>
</protein>
<gene>
    <name evidence="6" type="ORF">S12H4_33985</name>
</gene>
<reference evidence="6" key="1">
    <citation type="journal article" date="2014" name="Front. Microbiol.">
        <title>High frequency of phylogenetically diverse reductive dehalogenase-homologous genes in deep subseafloor sedimentary metagenomes.</title>
        <authorList>
            <person name="Kawai M."/>
            <person name="Futagami T."/>
            <person name="Toyoda A."/>
            <person name="Takaki Y."/>
            <person name="Nishi S."/>
            <person name="Hori S."/>
            <person name="Arai W."/>
            <person name="Tsubouchi T."/>
            <person name="Morono Y."/>
            <person name="Uchiyama I."/>
            <person name="Ito T."/>
            <person name="Fujiyama A."/>
            <person name="Inagaki F."/>
            <person name="Takami H."/>
        </authorList>
    </citation>
    <scope>NUCLEOTIDE SEQUENCE</scope>
    <source>
        <strain evidence="6">Expedition CK06-06</strain>
    </source>
</reference>
<feature type="coiled-coil region" evidence="3">
    <location>
        <begin position="11"/>
        <end position="38"/>
    </location>
</feature>
<feature type="domain" description="Multidrug resistance protein MdtA-like C-terminal permuted SH3" evidence="5">
    <location>
        <begin position="170"/>
        <end position="226"/>
    </location>
</feature>
<dbReference type="InterPro" id="IPR050465">
    <property type="entry name" value="UPF0194_transport"/>
</dbReference>
<dbReference type="PANTHER" id="PTHR32347">
    <property type="entry name" value="EFFLUX SYSTEM COMPONENT YKNX-RELATED"/>
    <property type="match status" value="1"/>
</dbReference>
<evidence type="ECO:0000256" key="1">
    <source>
        <dbReference type="ARBA" id="ARBA00004196"/>
    </source>
</evidence>
<comment type="subcellular location">
    <subcellularLocation>
        <location evidence="1">Cell envelope</location>
    </subcellularLocation>
</comment>
<dbReference type="EMBL" id="BARW01020072">
    <property type="protein sequence ID" value="GAJ01882.1"/>
    <property type="molecule type" value="Genomic_DNA"/>
</dbReference>